<name>A0ABW0YQE4_9BACI</name>
<dbReference type="RefSeq" id="WP_385941547.1">
    <property type="nucleotide sequence ID" value="NZ_JBHSOZ010000005.1"/>
</dbReference>
<evidence type="ECO:0000256" key="3">
    <source>
        <dbReference type="ARBA" id="ARBA00022692"/>
    </source>
</evidence>
<evidence type="ECO:0000256" key="4">
    <source>
        <dbReference type="ARBA" id="ARBA00022989"/>
    </source>
</evidence>
<keyword evidence="5 6" id="KW-0472">Membrane</keyword>
<evidence type="ECO:0000313" key="8">
    <source>
        <dbReference type="Proteomes" id="UP001596142"/>
    </source>
</evidence>
<evidence type="ECO:0000256" key="5">
    <source>
        <dbReference type="ARBA" id="ARBA00023136"/>
    </source>
</evidence>
<organism evidence="7 8">
    <name type="scientific">Thalassorhabdus alkalitolerans</name>
    <dbReference type="NCBI Taxonomy" id="2282697"/>
    <lineage>
        <taxon>Bacteria</taxon>
        <taxon>Bacillati</taxon>
        <taxon>Bacillota</taxon>
        <taxon>Bacilli</taxon>
        <taxon>Bacillales</taxon>
        <taxon>Bacillaceae</taxon>
        <taxon>Thalassorhabdus</taxon>
    </lineage>
</organism>
<feature type="transmembrane region" description="Helical" evidence="6">
    <location>
        <begin position="6"/>
        <end position="30"/>
    </location>
</feature>
<evidence type="ECO:0000256" key="1">
    <source>
        <dbReference type="ARBA" id="ARBA00004236"/>
    </source>
</evidence>
<accession>A0ABW0YQE4</accession>
<dbReference type="Proteomes" id="UP001596142">
    <property type="component" value="Unassembled WGS sequence"/>
</dbReference>
<dbReference type="PANTHER" id="PTHR35791">
    <property type="entry name" value="UPF0754 MEMBRANE PROTEIN YHEB"/>
    <property type="match status" value="1"/>
</dbReference>
<dbReference type="PIRSF" id="PIRSF032178">
    <property type="entry name" value="UCP032178"/>
    <property type="match status" value="1"/>
</dbReference>
<evidence type="ECO:0000256" key="6">
    <source>
        <dbReference type="SAM" id="Phobius"/>
    </source>
</evidence>
<dbReference type="EMBL" id="JBHSOZ010000005">
    <property type="protein sequence ID" value="MFC5713585.1"/>
    <property type="molecule type" value="Genomic_DNA"/>
</dbReference>
<keyword evidence="4 6" id="KW-1133">Transmembrane helix</keyword>
<protein>
    <submittedName>
        <fullName evidence="7">DUF445 domain-containing protein</fullName>
    </submittedName>
</protein>
<keyword evidence="8" id="KW-1185">Reference proteome</keyword>
<keyword evidence="3 6" id="KW-0812">Transmembrane</keyword>
<dbReference type="InterPro" id="IPR016991">
    <property type="entry name" value="UCP032178"/>
</dbReference>
<evidence type="ECO:0000313" key="7">
    <source>
        <dbReference type="EMBL" id="MFC5713585.1"/>
    </source>
</evidence>
<feature type="transmembrane region" description="Helical" evidence="6">
    <location>
        <begin position="355"/>
        <end position="377"/>
    </location>
</feature>
<reference evidence="8" key="1">
    <citation type="journal article" date="2019" name="Int. J. Syst. Evol. Microbiol.">
        <title>The Global Catalogue of Microorganisms (GCM) 10K type strain sequencing project: providing services to taxonomists for standard genome sequencing and annotation.</title>
        <authorList>
            <consortium name="The Broad Institute Genomics Platform"/>
            <consortium name="The Broad Institute Genome Sequencing Center for Infectious Disease"/>
            <person name="Wu L."/>
            <person name="Ma J."/>
        </authorList>
    </citation>
    <scope>NUCLEOTIDE SEQUENCE [LARGE SCALE GENOMIC DNA]</scope>
    <source>
        <strain evidence="8">CECT 7184</strain>
    </source>
</reference>
<comment type="subcellular location">
    <subcellularLocation>
        <location evidence="1">Cell membrane</location>
    </subcellularLocation>
</comment>
<dbReference type="InterPro" id="IPR007383">
    <property type="entry name" value="DUF445"/>
</dbReference>
<dbReference type="Pfam" id="PF04286">
    <property type="entry name" value="DUF445"/>
    <property type="match status" value="1"/>
</dbReference>
<gene>
    <name evidence="7" type="ORF">ACFPU1_12400</name>
</gene>
<sequence>MEVIFLFLLMIIIGALIGGMTNSLAIKMLFRPYSPKYIGKWRVSFTPGLIPKRRKELAEQLGHLVVTHLLTPEGIQGKINDPFFKEEMTKWAQDETSKLLRTEQSISGFMIEKFERNPREWAEQTTHDFIKESIGKFFEENRYKKIKDVAPLEVLKRGDDLAPLIGEWVTKRGAQYFSSQEGKDQLHVLLEKFFAGKGSMFNFLGTMFGNDKIVAKLQPEIVKFFKDPASKRFIEQLIYKEWDQLKELPVSKVETWIDKEKSAGKVTEWVVQKVPVYDWLDAPLNEWVMQYEEKVLYEGVPYMVTEAQSFLASRLSGFLQRLNLAEVIRLQVEAFSVQRLESMVLTISRREFKMITYLGALLGGFVGFIQGIIVTFFA</sequence>
<comment type="caution">
    <text evidence="7">The sequence shown here is derived from an EMBL/GenBank/DDBJ whole genome shotgun (WGS) entry which is preliminary data.</text>
</comment>
<proteinExistence type="inferred from homology"/>
<comment type="similarity">
    <text evidence="2">Belongs to the UPF0754 family.</text>
</comment>
<evidence type="ECO:0000256" key="2">
    <source>
        <dbReference type="ARBA" id="ARBA00008053"/>
    </source>
</evidence>
<dbReference type="PANTHER" id="PTHR35791:SF1">
    <property type="entry name" value="UPF0754 MEMBRANE PROTEIN YHEB"/>
    <property type="match status" value="1"/>
</dbReference>